<feature type="region of interest" description="Disordered" evidence="1">
    <location>
        <begin position="126"/>
        <end position="150"/>
    </location>
</feature>
<feature type="chain" id="PRO_5012333149" evidence="2">
    <location>
        <begin position="22"/>
        <end position="150"/>
    </location>
</feature>
<gene>
    <name evidence="3" type="ORF">B7Y86_14900</name>
</gene>
<sequence>MRSLLIPTLTITLLSAGAALAQDARAQETGVFRETDEGLSCAGISDEAAQLGQAMGAATPQGGWLSSLGGIARSGAAMLVPGGGLAIAGVDAVRQPARDRDEAEQAAVQSRWYYLNGLHIGRGCREQARAPARSPSIQPGALPVPARSDR</sequence>
<evidence type="ECO:0000313" key="3">
    <source>
        <dbReference type="EMBL" id="OYX54929.1"/>
    </source>
</evidence>
<dbReference type="EMBL" id="NCEQ01000018">
    <property type="protein sequence ID" value="OYX54929.1"/>
    <property type="molecule type" value="Genomic_DNA"/>
</dbReference>
<comment type="caution">
    <text evidence="3">The sequence shown here is derived from an EMBL/GenBank/DDBJ whole genome shotgun (WGS) entry which is preliminary data.</text>
</comment>
<dbReference type="Proteomes" id="UP000216147">
    <property type="component" value="Unassembled WGS sequence"/>
</dbReference>
<protein>
    <submittedName>
        <fullName evidence="3">Uncharacterized protein</fullName>
    </submittedName>
</protein>
<evidence type="ECO:0000256" key="1">
    <source>
        <dbReference type="SAM" id="MobiDB-lite"/>
    </source>
</evidence>
<evidence type="ECO:0000313" key="4">
    <source>
        <dbReference type="Proteomes" id="UP000216147"/>
    </source>
</evidence>
<dbReference type="AlphaFoldDB" id="A0A258HDW1"/>
<name>A0A258HDW1_9CAUL</name>
<reference evidence="3 4" key="1">
    <citation type="submission" date="2017-03" db="EMBL/GenBank/DDBJ databases">
        <title>Lifting the veil on microbial sulfur biogeochemistry in mining wastewaters.</title>
        <authorList>
            <person name="Kantor R.S."/>
            <person name="Colenbrander Nelson T."/>
            <person name="Marshall S."/>
            <person name="Bennett D."/>
            <person name="Apte S."/>
            <person name="Camacho D."/>
            <person name="Thomas B.C."/>
            <person name="Warren L.A."/>
            <person name="Banfield J.F."/>
        </authorList>
    </citation>
    <scope>NUCLEOTIDE SEQUENCE [LARGE SCALE GENOMIC DNA]</scope>
    <source>
        <strain evidence="3">32-68-21</strain>
    </source>
</reference>
<accession>A0A258HDW1</accession>
<evidence type="ECO:0000256" key="2">
    <source>
        <dbReference type="SAM" id="SignalP"/>
    </source>
</evidence>
<feature type="signal peptide" evidence="2">
    <location>
        <begin position="1"/>
        <end position="21"/>
    </location>
</feature>
<proteinExistence type="predicted"/>
<keyword evidence="2" id="KW-0732">Signal</keyword>
<organism evidence="3 4">
    <name type="scientific">Brevundimonas subvibrioides</name>
    <dbReference type="NCBI Taxonomy" id="74313"/>
    <lineage>
        <taxon>Bacteria</taxon>
        <taxon>Pseudomonadati</taxon>
        <taxon>Pseudomonadota</taxon>
        <taxon>Alphaproteobacteria</taxon>
        <taxon>Caulobacterales</taxon>
        <taxon>Caulobacteraceae</taxon>
        <taxon>Brevundimonas</taxon>
    </lineage>
</organism>